<dbReference type="PANTHER" id="PTHR45786:SF74">
    <property type="entry name" value="ATP-DEPENDENT DNA HELICASE"/>
    <property type="match status" value="1"/>
</dbReference>
<sequence length="158" mass="17590">MVNTIFGQTFKKCPTNIRASNSMFAFTSKEANINGHCHHLMGSLLPSYENAPKFAHLNIYDVANEVSNQMSLFPRSTFASSLDETIDGDLIRMLATTNCLVGLFHHASLKLLESVNLGCKLQLLCQRTHDRGQYNDLTLDDIGGLIVEHIGDYWSPNS</sequence>
<dbReference type="AlphaFoldDB" id="A0A6N2KBE7"/>
<dbReference type="PANTHER" id="PTHR45786">
    <property type="entry name" value="DNA BINDING PROTEIN-LIKE"/>
    <property type="match status" value="1"/>
</dbReference>
<dbReference type="EMBL" id="CAADRP010000202">
    <property type="protein sequence ID" value="VFU24833.1"/>
    <property type="molecule type" value="Genomic_DNA"/>
</dbReference>
<organism evidence="1">
    <name type="scientific">Salix viminalis</name>
    <name type="common">Common osier</name>
    <name type="synonym">Basket willow</name>
    <dbReference type="NCBI Taxonomy" id="40686"/>
    <lineage>
        <taxon>Eukaryota</taxon>
        <taxon>Viridiplantae</taxon>
        <taxon>Streptophyta</taxon>
        <taxon>Embryophyta</taxon>
        <taxon>Tracheophyta</taxon>
        <taxon>Spermatophyta</taxon>
        <taxon>Magnoliopsida</taxon>
        <taxon>eudicotyledons</taxon>
        <taxon>Gunneridae</taxon>
        <taxon>Pentapetalae</taxon>
        <taxon>rosids</taxon>
        <taxon>fabids</taxon>
        <taxon>Malpighiales</taxon>
        <taxon>Salicaceae</taxon>
        <taxon>Saliceae</taxon>
        <taxon>Salix</taxon>
    </lineage>
</organism>
<name>A0A6N2KBE7_SALVM</name>
<gene>
    <name evidence="1" type="ORF">SVIM_LOCUS50748</name>
</gene>
<reference evidence="1" key="1">
    <citation type="submission" date="2019-03" db="EMBL/GenBank/DDBJ databases">
        <authorList>
            <person name="Mank J."/>
            <person name="Almeida P."/>
        </authorList>
    </citation>
    <scope>NUCLEOTIDE SEQUENCE</scope>
    <source>
        <strain evidence="1">78183</strain>
    </source>
</reference>
<protein>
    <submittedName>
        <fullName evidence="1">Uncharacterized protein</fullName>
    </submittedName>
</protein>
<proteinExistence type="predicted"/>
<accession>A0A6N2KBE7</accession>
<evidence type="ECO:0000313" key="1">
    <source>
        <dbReference type="EMBL" id="VFU24833.1"/>
    </source>
</evidence>